<proteinExistence type="predicted"/>
<dbReference type="VEuPathDB" id="FungiDB:AMAG_20048"/>
<protein>
    <submittedName>
        <fullName evidence="2">Uncharacterized protein</fullName>
    </submittedName>
</protein>
<evidence type="ECO:0000313" key="3">
    <source>
        <dbReference type="Proteomes" id="UP000054350"/>
    </source>
</evidence>
<gene>
    <name evidence="2" type="ORF">AMAG_20048</name>
</gene>
<feature type="region of interest" description="Disordered" evidence="1">
    <location>
        <begin position="1"/>
        <end position="31"/>
    </location>
</feature>
<dbReference type="Proteomes" id="UP000054350">
    <property type="component" value="Unassembled WGS sequence"/>
</dbReference>
<accession>A0A0L0T5F9</accession>
<sequence>MVETINSLLSSMRVQQQPDQRGRGHGSIQDHTAPVYDVELHYQMQHAHMLMQQKLQQQRQLATHV</sequence>
<dbReference type="AlphaFoldDB" id="A0A0L0T5F9"/>
<organism evidence="2 3">
    <name type="scientific">Allomyces macrogynus (strain ATCC 38327)</name>
    <name type="common">Allomyces javanicus var. macrogynus</name>
    <dbReference type="NCBI Taxonomy" id="578462"/>
    <lineage>
        <taxon>Eukaryota</taxon>
        <taxon>Fungi</taxon>
        <taxon>Fungi incertae sedis</taxon>
        <taxon>Blastocladiomycota</taxon>
        <taxon>Blastocladiomycetes</taxon>
        <taxon>Blastocladiales</taxon>
        <taxon>Blastocladiaceae</taxon>
        <taxon>Allomyces</taxon>
    </lineage>
</organism>
<evidence type="ECO:0000256" key="1">
    <source>
        <dbReference type="SAM" id="MobiDB-lite"/>
    </source>
</evidence>
<feature type="compositionally biased region" description="Polar residues" evidence="1">
    <location>
        <begin position="1"/>
        <end position="19"/>
    </location>
</feature>
<reference evidence="3" key="2">
    <citation type="submission" date="2009-11" db="EMBL/GenBank/DDBJ databases">
        <title>The Genome Sequence of Allomyces macrogynus strain ATCC 38327.</title>
        <authorList>
            <consortium name="The Broad Institute Genome Sequencing Platform"/>
            <person name="Russ C."/>
            <person name="Cuomo C."/>
            <person name="Shea T."/>
            <person name="Young S.K."/>
            <person name="Zeng Q."/>
            <person name="Koehrsen M."/>
            <person name="Haas B."/>
            <person name="Borodovsky M."/>
            <person name="Guigo R."/>
            <person name="Alvarado L."/>
            <person name="Berlin A."/>
            <person name="Borenstein D."/>
            <person name="Chen Z."/>
            <person name="Engels R."/>
            <person name="Freedman E."/>
            <person name="Gellesch M."/>
            <person name="Goldberg J."/>
            <person name="Griggs A."/>
            <person name="Gujja S."/>
            <person name="Heiman D."/>
            <person name="Hepburn T."/>
            <person name="Howarth C."/>
            <person name="Jen D."/>
            <person name="Larson L."/>
            <person name="Lewis B."/>
            <person name="Mehta T."/>
            <person name="Park D."/>
            <person name="Pearson M."/>
            <person name="Roberts A."/>
            <person name="Saif S."/>
            <person name="Shenoy N."/>
            <person name="Sisk P."/>
            <person name="Stolte C."/>
            <person name="Sykes S."/>
            <person name="Walk T."/>
            <person name="White J."/>
            <person name="Yandava C."/>
            <person name="Burger G."/>
            <person name="Gray M.W."/>
            <person name="Holland P.W.H."/>
            <person name="King N."/>
            <person name="Lang F.B.F."/>
            <person name="Roger A.J."/>
            <person name="Ruiz-Trillo I."/>
            <person name="Lander E."/>
            <person name="Nusbaum C."/>
        </authorList>
    </citation>
    <scope>NUCLEOTIDE SEQUENCE [LARGE SCALE GENOMIC DNA]</scope>
    <source>
        <strain evidence="3">ATCC 38327</strain>
    </source>
</reference>
<evidence type="ECO:0000313" key="2">
    <source>
        <dbReference type="EMBL" id="KNE69814.1"/>
    </source>
</evidence>
<dbReference type="EMBL" id="GG745362">
    <property type="protein sequence ID" value="KNE69814.1"/>
    <property type="molecule type" value="Genomic_DNA"/>
</dbReference>
<name>A0A0L0T5F9_ALLM3</name>
<keyword evidence="3" id="KW-1185">Reference proteome</keyword>
<reference evidence="2 3" key="1">
    <citation type="submission" date="2009-11" db="EMBL/GenBank/DDBJ databases">
        <title>Annotation of Allomyces macrogynus ATCC 38327.</title>
        <authorList>
            <consortium name="The Broad Institute Genome Sequencing Platform"/>
            <person name="Russ C."/>
            <person name="Cuomo C."/>
            <person name="Burger G."/>
            <person name="Gray M.W."/>
            <person name="Holland P.W.H."/>
            <person name="King N."/>
            <person name="Lang F.B.F."/>
            <person name="Roger A.J."/>
            <person name="Ruiz-Trillo I."/>
            <person name="Young S.K."/>
            <person name="Zeng Q."/>
            <person name="Gargeya S."/>
            <person name="Fitzgerald M."/>
            <person name="Haas B."/>
            <person name="Abouelleil A."/>
            <person name="Alvarado L."/>
            <person name="Arachchi H.M."/>
            <person name="Berlin A."/>
            <person name="Chapman S.B."/>
            <person name="Gearin G."/>
            <person name="Goldberg J."/>
            <person name="Griggs A."/>
            <person name="Gujja S."/>
            <person name="Hansen M."/>
            <person name="Heiman D."/>
            <person name="Howarth C."/>
            <person name="Larimer J."/>
            <person name="Lui A."/>
            <person name="MacDonald P.J.P."/>
            <person name="McCowen C."/>
            <person name="Montmayeur A."/>
            <person name="Murphy C."/>
            <person name="Neiman D."/>
            <person name="Pearson M."/>
            <person name="Priest M."/>
            <person name="Roberts A."/>
            <person name="Saif S."/>
            <person name="Shea T."/>
            <person name="Sisk P."/>
            <person name="Stolte C."/>
            <person name="Sykes S."/>
            <person name="Wortman J."/>
            <person name="Nusbaum C."/>
            <person name="Birren B."/>
        </authorList>
    </citation>
    <scope>NUCLEOTIDE SEQUENCE [LARGE SCALE GENOMIC DNA]</scope>
    <source>
        <strain evidence="2 3">ATCC 38327</strain>
    </source>
</reference>